<evidence type="ECO:0000313" key="3">
    <source>
        <dbReference type="Proteomes" id="UP000827092"/>
    </source>
</evidence>
<proteinExistence type="predicted"/>
<feature type="region of interest" description="Disordered" evidence="1">
    <location>
        <begin position="84"/>
        <end position="123"/>
    </location>
</feature>
<dbReference type="EMBL" id="JAFNEN010000651">
    <property type="protein sequence ID" value="KAG8179079.1"/>
    <property type="molecule type" value="Genomic_DNA"/>
</dbReference>
<feature type="compositionally biased region" description="Basic residues" evidence="1">
    <location>
        <begin position="84"/>
        <end position="93"/>
    </location>
</feature>
<reference evidence="2 3" key="1">
    <citation type="journal article" date="2022" name="Nat. Ecol. Evol.">
        <title>A masculinizing supergene underlies an exaggerated male reproductive morph in a spider.</title>
        <authorList>
            <person name="Hendrickx F."/>
            <person name="De Corte Z."/>
            <person name="Sonet G."/>
            <person name="Van Belleghem S.M."/>
            <person name="Kostlbacher S."/>
            <person name="Vangestel C."/>
        </authorList>
    </citation>
    <scope>NUCLEOTIDE SEQUENCE [LARGE SCALE GENOMIC DNA]</scope>
    <source>
        <strain evidence="2">W744_W776</strain>
    </source>
</reference>
<name>A0AAV6U5Y6_9ARAC</name>
<evidence type="ECO:0000256" key="1">
    <source>
        <dbReference type="SAM" id="MobiDB-lite"/>
    </source>
</evidence>
<sequence length="460" mass="50786">MSHQTFRLHLPQKTSKLNVDSQLMFQAWYKVKGRVYRLKIDYTAAKQGMEAALRKSDFLKRVKKCKKYLVYRFLTASEVAEKKRMNKEKKKIAKPNPYSDSDCTLSPGSSGYSSGSDELGEMHGSPVPLLDWNDQEQVMKLENGSMEDVLLQGSVENLNGVLSFPDGTKVIVRDGYILSAIPLNAQLQPGEAFNMVTDVTFKGQSVEDINVVTDPTLTGQSGEDFNMVTDQTPTGQSGEDCNMVTDQTPIRNEGFVSKTEEIPFHENMKRASESSAVGDPGLSSALLLNQLQSIASAFANLSVDNSGSTHMDAGIPPSQNPVVDVNSLNPTLDASKYNDNLVDEVLDSFFNSEENSGEESQPTATVPLPANLDIISYKTNRYKVYECINRQDLSGMIVLICEPKLKEVCVTVGTEGEINKDEIVFDEATRQLISQNTVESVQLLSNDHLVVTLQCKEPIQ</sequence>
<gene>
    <name evidence="2" type="ORF">JTE90_010106</name>
</gene>
<protein>
    <submittedName>
        <fullName evidence="2">Uncharacterized protein</fullName>
    </submittedName>
</protein>
<comment type="caution">
    <text evidence="2">The sequence shown here is derived from an EMBL/GenBank/DDBJ whole genome shotgun (WGS) entry which is preliminary data.</text>
</comment>
<accession>A0AAV6U5Y6</accession>
<organism evidence="2 3">
    <name type="scientific">Oedothorax gibbosus</name>
    <dbReference type="NCBI Taxonomy" id="931172"/>
    <lineage>
        <taxon>Eukaryota</taxon>
        <taxon>Metazoa</taxon>
        <taxon>Ecdysozoa</taxon>
        <taxon>Arthropoda</taxon>
        <taxon>Chelicerata</taxon>
        <taxon>Arachnida</taxon>
        <taxon>Araneae</taxon>
        <taxon>Araneomorphae</taxon>
        <taxon>Entelegynae</taxon>
        <taxon>Araneoidea</taxon>
        <taxon>Linyphiidae</taxon>
        <taxon>Erigoninae</taxon>
        <taxon>Oedothorax</taxon>
    </lineage>
</organism>
<feature type="compositionally biased region" description="Low complexity" evidence="1">
    <location>
        <begin position="106"/>
        <end position="116"/>
    </location>
</feature>
<evidence type="ECO:0000313" key="2">
    <source>
        <dbReference type="EMBL" id="KAG8179079.1"/>
    </source>
</evidence>
<dbReference type="AlphaFoldDB" id="A0AAV6U5Y6"/>
<keyword evidence="3" id="KW-1185">Reference proteome</keyword>
<dbReference type="Proteomes" id="UP000827092">
    <property type="component" value="Unassembled WGS sequence"/>
</dbReference>